<evidence type="ECO:0000313" key="3">
    <source>
        <dbReference type="Proteomes" id="UP000018208"/>
    </source>
</evidence>
<dbReference type="EMBL" id="KI546135">
    <property type="protein sequence ID" value="EST43597.1"/>
    <property type="molecule type" value="Genomic_DNA"/>
</dbReference>
<evidence type="ECO:0000313" key="1">
    <source>
        <dbReference type="EMBL" id="EST43597.1"/>
    </source>
</evidence>
<gene>
    <name evidence="1" type="ORF">SS50377_16639</name>
    <name evidence="2" type="ORF">SS50377_20924</name>
</gene>
<reference evidence="2" key="2">
    <citation type="submission" date="2020-12" db="EMBL/GenBank/DDBJ databases">
        <title>New Spironucleus salmonicida genome in near-complete chromosomes.</title>
        <authorList>
            <person name="Xu F."/>
            <person name="Kurt Z."/>
            <person name="Jimenez-Gonzalez A."/>
            <person name="Astvaldsson A."/>
            <person name="Andersson J.O."/>
            <person name="Svard S.G."/>
        </authorList>
    </citation>
    <scope>NUCLEOTIDE SEQUENCE</scope>
    <source>
        <strain evidence="2">ATCC 50377</strain>
    </source>
</reference>
<accession>V6LGE4</accession>
<organism evidence="1">
    <name type="scientific">Spironucleus salmonicida</name>
    <dbReference type="NCBI Taxonomy" id="348837"/>
    <lineage>
        <taxon>Eukaryota</taxon>
        <taxon>Metamonada</taxon>
        <taxon>Diplomonadida</taxon>
        <taxon>Hexamitidae</taxon>
        <taxon>Hexamitinae</taxon>
        <taxon>Spironucleus</taxon>
    </lineage>
</organism>
<dbReference type="Proteomes" id="UP000018208">
    <property type="component" value="Unassembled WGS sequence"/>
</dbReference>
<reference evidence="1 2" key="1">
    <citation type="journal article" date="2014" name="PLoS Genet.">
        <title>The Genome of Spironucleus salmonicida Highlights a Fish Pathogen Adapted to Fluctuating Environments.</title>
        <authorList>
            <person name="Xu F."/>
            <person name="Jerlstrom-Hultqvist J."/>
            <person name="Einarsson E."/>
            <person name="Astvaldsson A."/>
            <person name="Svard S.G."/>
            <person name="Andersson J.O."/>
        </authorList>
    </citation>
    <scope>NUCLEOTIDE SEQUENCE</scope>
    <source>
        <strain evidence="2">ATCC 50377</strain>
    </source>
</reference>
<dbReference type="InterPro" id="IPR011992">
    <property type="entry name" value="EF-hand-dom_pair"/>
</dbReference>
<dbReference type="Gene3D" id="1.10.238.10">
    <property type="entry name" value="EF-hand"/>
    <property type="match status" value="1"/>
</dbReference>
<dbReference type="VEuPathDB" id="GiardiaDB:SS50377_20924"/>
<dbReference type="OrthoDB" id="10248731at2759"/>
<proteinExistence type="predicted"/>
<dbReference type="SUPFAM" id="SSF47473">
    <property type="entry name" value="EF-hand"/>
    <property type="match status" value="1"/>
</dbReference>
<dbReference type="EMBL" id="AUWU02000001">
    <property type="protein sequence ID" value="KAH0577570.1"/>
    <property type="molecule type" value="Genomic_DNA"/>
</dbReference>
<name>V6LGE4_9EUKA</name>
<dbReference type="AlphaFoldDB" id="V6LGE4"/>
<sequence length="191" mass="22427">MSKKPQTDLQKITEQLGQLTVEERRQKNTDDKLSAAWDYLDQDKLGTINCATLATFLQQAGVVADEEYIYESVCTYRQQKLTKNDFFDKPILQKIAISQSEFKELMAKYGHKKEELDALKKAFAELQRITPKLNYEKGGIITNELFQQMKLWNIMTEEQIDYCRCFFGYNNKQTDILVIEKYFEKLEGDFL</sequence>
<evidence type="ECO:0008006" key="4">
    <source>
        <dbReference type="Google" id="ProtNLM"/>
    </source>
</evidence>
<evidence type="ECO:0000313" key="2">
    <source>
        <dbReference type="EMBL" id="KAH0577570.1"/>
    </source>
</evidence>
<keyword evidence="3" id="KW-1185">Reference proteome</keyword>
<protein>
    <recommendedName>
        <fullName evidence="4">EF-hand domain-containing protein</fullName>
    </recommendedName>
</protein>